<sequence length="278" mass="30121">MAKTWFITGASSGLGEALSQAVLSAGDSVVATFRRPEQAEAFSREAKENGMGLVLDVTHTADISKALQEAKNKFGRIDVLVNNAGYGTIGAIEEFNLDEIREQMETNFFGAVAVTKEALPLMREQGGGHIIQISSQSGFRASAGFGIYNASKFALEGFSEALAQEVQPFGIKVVIVEPGPFRTQFLGSSVKTPQQTLDAYSKTAVAQMYQYMERMNGKQEGDPEKAARAIVDYIHNNREPLRLPLGKTTIQGMRAKLASVEKDITANEAISVSTVFEN</sequence>
<dbReference type="InterPro" id="IPR051911">
    <property type="entry name" value="SDR_oxidoreductase"/>
</dbReference>
<dbReference type="InterPro" id="IPR020904">
    <property type="entry name" value="Sc_DH/Rdtase_CS"/>
</dbReference>
<dbReference type="Proteomes" id="UP000184048">
    <property type="component" value="Unassembled WGS sequence"/>
</dbReference>
<gene>
    <name evidence="4" type="ORF">SAMN02745131_03524</name>
</gene>
<dbReference type="STRING" id="1121884.SAMN02745131_03524"/>
<dbReference type="InterPro" id="IPR036291">
    <property type="entry name" value="NAD(P)-bd_dom_sf"/>
</dbReference>
<dbReference type="InterPro" id="IPR002347">
    <property type="entry name" value="SDR_fam"/>
</dbReference>
<dbReference type="OrthoDB" id="1235794at2"/>
<proteinExistence type="inferred from homology"/>
<dbReference type="CDD" id="cd05374">
    <property type="entry name" value="17beta-HSD-like_SDR_c"/>
    <property type="match status" value="1"/>
</dbReference>
<protein>
    <submittedName>
        <fullName evidence="4">Short-chain dehydrogenase</fullName>
    </submittedName>
</protein>
<dbReference type="PRINTS" id="PR00080">
    <property type="entry name" value="SDRFAMILY"/>
</dbReference>
<dbReference type="PANTHER" id="PTHR43976">
    <property type="entry name" value="SHORT CHAIN DEHYDROGENASE"/>
    <property type="match status" value="1"/>
</dbReference>
<dbReference type="GO" id="GO:0016491">
    <property type="term" value="F:oxidoreductase activity"/>
    <property type="evidence" value="ECO:0007669"/>
    <property type="project" value="UniProtKB-KW"/>
</dbReference>
<dbReference type="Gene3D" id="3.40.50.720">
    <property type="entry name" value="NAD(P)-binding Rossmann-like Domain"/>
    <property type="match status" value="1"/>
</dbReference>
<evidence type="ECO:0000256" key="1">
    <source>
        <dbReference type="ARBA" id="ARBA00006484"/>
    </source>
</evidence>
<reference evidence="4 5" key="1">
    <citation type="submission" date="2016-11" db="EMBL/GenBank/DDBJ databases">
        <authorList>
            <person name="Jaros S."/>
            <person name="Januszkiewicz K."/>
            <person name="Wedrychowicz H."/>
        </authorList>
    </citation>
    <scope>NUCLEOTIDE SEQUENCE [LARGE SCALE GENOMIC DNA]</scope>
    <source>
        <strain evidence="4 5">DSM 18119</strain>
    </source>
</reference>
<dbReference type="AlphaFoldDB" id="A0A1M5EHI2"/>
<name>A0A1M5EHI2_9BACT</name>
<dbReference type="RefSeq" id="WP_072836648.1">
    <property type="nucleotide sequence ID" value="NZ_FQUU01000018.1"/>
</dbReference>
<evidence type="ECO:0000313" key="5">
    <source>
        <dbReference type="Proteomes" id="UP000184048"/>
    </source>
</evidence>
<evidence type="ECO:0000256" key="3">
    <source>
        <dbReference type="RuleBase" id="RU000363"/>
    </source>
</evidence>
<comment type="similarity">
    <text evidence="1 3">Belongs to the short-chain dehydrogenases/reductases (SDR) family.</text>
</comment>
<dbReference type="PRINTS" id="PR00081">
    <property type="entry name" value="GDHRDH"/>
</dbReference>
<dbReference type="Pfam" id="PF00106">
    <property type="entry name" value="adh_short"/>
    <property type="match status" value="1"/>
</dbReference>
<accession>A0A1M5EHI2</accession>
<keyword evidence="2" id="KW-0560">Oxidoreductase</keyword>
<evidence type="ECO:0000313" key="4">
    <source>
        <dbReference type="EMBL" id="SHF78512.1"/>
    </source>
</evidence>
<organism evidence="4 5">
    <name type="scientific">Flavisolibacter ginsengisoli DSM 18119</name>
    <dbReference type="NCBI Taxonomy" id="1121884"/>
    <lineage>
        <taxon>Bacteria</taxon>
        <taxon>Pseudomonadati</taxon>
        <taxon>Bacteroidota</taxon>
        <taxon>Chitinophagia</taxon>
        <taxon>Chitinophagales</taxon>
        <taxon>Chitinophagaceae</taxon>
        <taxon>Flavisolibacter</taxon>
    </lineage>
</organism>
<dbReference type="PANTHER" id="PTHR43976:SF16">
    <property type="entry name" value="SHORT-CHAIN DEHYDROGENASE_REDUCTASE FAMILY PROTEIN"/>
    <property type="match status" value="1"/>
</dbReference>
<evidence type="ECO:0000256" key="2">
    <source>
        <dbReference type="ARBA" id="ARBA00023002"/>
    </source>
</evidence>
<keyword evidence="5" id="KW-1185">Reference proteome</keyword>
<dbReference type="PROSITE" id="PS00061">
    <property type="entry name" value="ADH_SHORT"/>
    <property type="match status" value="1"/>
</dbReference>
<dbReference type="SUPFAM" id="SSF51735">
    <property type="entry name" value="NAD(P)-binding Rossmann-fold domains"/>
    <property type="match status" value="1"/>
</dbReference>
<dbReference type="EMBL" id="FQUU01000018">
    <property type="protein sequence ID" value="SHF78512.1"/>
    <property type="molecule type" value="Genomic_DNA"/>
</dbReference>
<dbReference type="NCBIfam" id="NF004824">
    <property type="entry name" value="PRK06180.1"/>
    <property type="match status" value="1"/>
</dbReference>